<protein>
    <submittedName>
        <fullName evidence="2">Purine nucleoside phosphorylase</fullName>
    </submittedName>
</protein>
<evidence type="ECO:0000313" key="3">
    <source>
        <dbReference type="Proteomes" id="UP000034181"/>
    </source>
</evidence>
<dbReference type="Gene3D" id="3.40.50.1580">
    <property type="entry name" value="Nucleoside phosphorylase domain"/>
    <property type="match status" value="1"/>
</dbReference>
<dbReference type="GO" id="GO:0009116">
    <property type="term" value="P:nucleoside metabolic process"/>
    <property type="evidence" value="ECO:0007669"/>
    <property type="project" value="InterPro"/>
</dbReference>
<sequence length="309" mass="34132">MEFPIVLEGKVIKYAWVAGSNSWGCKIPEGLSHPEAKVLFELGTINGVGPWRLLEISGKPIIYVGMHGWFPENGERVEAWEAAPRVVGVLKELGVTYAMGDASVGGIQNPFSPGDPLPPGALVVPTGFRMEGVPSRPSYSPIQDNFFRVGEPFCASLRCALISAFGASFSVFGKNTVHDDQRLLLYDAPRVRYVCTMWGRVETEDEIDVFRMLGDHVVGMSIGHEAHWMRALGIHFGVVDAVVNYAESGMPQLWVGNGKPEAMRNYYEQIAVPLGRTMVDTFKLLIELDRQGKLPCNCDKYKLARLTTN</sequence>
<proteinExistence type="predicted"/>
<dbReference type="Pfam" id="PF01048">
    <property type="entry name" value="PNP_UDP_1"/>
    <property type="match status" value="1"/>
</dbReference>
<reference evidence="2 3" key="1">
    <citation type="journal article" date="2015" name="Nature">
        <title>rRNA introns, odd ribosomes, and small enigmatic genomes across a large radiation of phyla.</title>
        <authorList>
            <person name="Brown C.T."/>
            <person name="Hug L.A."/>
            <person name="Thomas B.C."/>
            <person name="Sharon I."/>
            <person name="Castelle C.J."/>
            <person name="Singh A."/>
            <person name="Wilkins M.J."/>
            <person name="Williams K.H."/>
            <person name="Banfield J.F."/>
        </authorList>
    </citation>
    <scope>NUCLEOTIDE SEQUENCE [LARGE SCALE GENOMIC DNA]</scope>
</reference>
<dbReference type="AlphaFoldDB" id="A0A0G0ND54"/>
<comment type="caution">
    <text evidence="2">The sequence shown here is derived from an EMBL/GenBank/DDBJ whole genome shotgun (WGS) entry which is preliminary data.</text>
</comment>
<evidence type="ECO:0000259" key="1">
    <source>
        <dbReference type="Pfam" id="PF01048"/>
    </source>
</evidence>
<dbReference type="InterPro" id="IPR000845">
    <property type="entry name" value="Nucleoside_phosphorylase_d"/>
</dbReference>
<name>A0A0G0ND54_9BACT</name>
<feature type="domain" description="Nucleoside phosphorylase" evidence="1">
    <location>
        <begin position="89"/>
        <end position="248"/>
    </location>
</feature>
<dbReference type="GO" id="GO:0003824">
    <property type="term" value="F:catalytic activity"/>
    <property type="evidence" value="ECO:0007669"/>
    <property type="project" value="InterPro"/>
</dbReference>
<dbReference type="SUPFAM" id="SSF53167">
    <property type="entry name" value="Purine and uridine phosphorylases"/>
    <property type="match status" value="1"/>
</dbReference>
<evidence type="ECO:0000313" key="2">
    <source>
        <dbReference type="EMBL" id="KKQ75036.1"/>
    </source>
</evidence>
<gene>
    <name evidence="2" type="ORF">US96_C0018G0008</name>
</gene>
<dbReference type="InterPro" id="IPR035994">
    <property type="entry name" value="Nucleoside_phosphorylase_sf"/>
</dbReference>
<organism evidence="2 3">
    <name type="scientific">Candidatus Woesebacteria bacterium GW2011_GWB1_38_5b</name>
    <dbReference type="NCBI Taxonomy" id="1618569"/>
    <lineage>
        <taxon>Bacteria</taxon>
        <taxon>Candidatus Woeseibacteriota</taxon>
    </lineage>
</organism>
<dbReference type="Proteomes" id="UP000034181">
    <property type="component" value="Unassembled WGS sequence"/>
</dbReference>
<accession>A0A0G0ND54</accession>
<dbReference type="EMBL" id="LBUZ01000018">
    <property type="protein sequence ID" value="KKQ75036.1"/>
    <property type="molecule type" value="Genomic_DNA"/>
</dbReference>